<accession>A0A1J1HEM9</accession>
<dbReference type="OrthoDB" id="372837at2759"/>
<dbReference type="Proteomes" id="UP000220158">
    <property type="component" value="Chromosome 13"/>
</dbReference>
<sequence>MSKLKKKNTNLLESLTNGDIINLIRKCYKDKLLYGHVKWKELNRKQYSKRYSVNTFKNIWRLINKNFDNYYKEYEGIIKEIEIDTKNILSKNKNIKKNKEKLNSLYPLKSRISISNISLLRNFSRVNSFFFKCCSNYYSPLNSVLSNSNKKFSSDSKPLRDNENDVKKINYIKRNIIDIKRQSEFLDYYFLVISLIHQGKKFALLRKMEELYENKLIKCCNNKNYVYNSYILNFIKKIYEVSLVTNNIKNISKMATQNLEKNFGSSSKFIDSKNIAIIETNENSYQFNKNLLNYKIFYNIFKNNINLNNNKVISFIIPLPKKPNHLTFKSNNFYYFDEPIYPNNSLDEDIYNYIYIFHKFFLSFLFWSFYLKYQGIEKMKILFNRELEELHSFIDNNDIKKEEIIEQKKNYNKSSTTYTLMFDFKIDHVISLCLYIFKIYLKKRRKMDLNYLRVIKILNLSLHPTLKKKIIRYYIMTIKYIYGIIFKLISKYKKKKLNIIK</sequence>
<keyword evidence="3" id="KW-1185">Reference proteome</keyword>
<evidence type="ECO:0000256" key="1">
    <source>
        <dbReference type="SAM" id="Phobius"/>
    </source>
</evidence>
<protein>
    <submittedName>
        <fullName evidence="2">Uncharacterized protein</fullName>
    </submittedName>
</protein>
<dbReference type="RefSeq" id="XP_028536012.1">
    <property type="nucleotide sequence ID" value="XM_028678914.1"/>
</dbReference>
<gene>
    <name evidence="2" type="ORF">PRELSG_1338000</name>
</gene>
<evidence type="ECO:0000313" key="3">
    <source>
        <dbReference type="Proteomes" id="UP000220158"/>
    </source>
</evidence>
<name>A0A1J1HEM9_PLARL</name>
<reference evidence="2 3" key="1">
    <citation type="submission" date="2015-04" db="EMBL/GenBank/DDBJ databases">
        <authorList>
            <consortium name="Pathogen Informatics"/>
        </authorList>
    </citation>
    <scope>NUCLEOTIDE SEQUENCE [LARGE SCALE GENOMIC DNA]</scope>
    <source>
        <strain evidence="2 3">SGS1</strain>
    </source>
</reference>
<dbReference type="OMA" id="RNFTRVN"/>
<dbReference type="VEuPathDB" id="PlasmoDB:PRELSG_1338000"/>
<keyword evidence="1" id="KW-0812">Transmembrane</keyword>
<dbReference type="KEGG" id="prel:PRELSG_1338000"/>
<dbReference type="AlphaFoldDB" id="A0A1J1HEM9"/>
<feature type="transmembrane region" description="Helical" evidence="1">
    <location>
        <begin position="350"/>
        <end position="371"/>
    </location>
</feature>
<keyword evidence="1" id="KW-0472">Membrane</keyword>
<organism evidence="2 3">
    <name type="scientific">Plasmodium relictum</name>
    <dbReference type="NCBI Taxonomy" id="85471"/>
    <lineage>
        <taxon>Eukaryota</taxon>
        <taxon>Sar</taxon>
        <taxon>Alveolata</taxon>
        <taxon>Apicomplexa</taxon>
        <taxon>Aconoidasida</taxon>
        <taxon>Haemosporida</taxon>
        <taxon>Plasmodiidae</taxon>
        <taxon>Plasmodium</taxon>
        <taxon>Plasmodium (Haemamoeba)</taxon>
    </lineage>
</organism>
<evidence type="ECO:0000313" key="2">
    <source>
        <dbReference type="EMBL" id="CRH04006.1"/>
    </source>
</evidence>
<dbReference type="GeneID" id="39738313"/>
<proteinExistence type="predicted"/>
<keyword evidence="1" id="KW-1133">Transmembrane helix</keyword>
<feature type="transmembrane region" description="Helical" evidence="1">
    <location>
        <begin position="470"/>
        <end position="489"/>
    </location>
</feature>
<dbReference type="EMBL" id="LN835308">
    <property type="protein sequence ID" value="CRH04006.1"/>
    <property type="molecule type" value="Genomic_DNA"/>
</dbReference>